<gene>
    <name evidence="9" type="ORF">H9928_00390</name>
</gene>
<dbReference type="InterPro" id="IPR011990">
    <property type="entry name" value="TPR-like_helical_dom_sf"/>
</dbReference>
<evidence type="ECO:0000256" key="3">
    <source>
        <dbReference type="ARBA" id="ARBA00022729"/>
    </source>
</evidence>
<evidence type="ECO:0000256" key="6">
    <source>
        <dbReference type="SAM" id="SignalP"/>
    </source>
</evidence>
<keyword evidence="4" id="KW-0472">Membrane</keyword>
<dbReference type="InterPro" id="IPR012944">
    <property type="entry name" value="SusD_RagB_dom"/>
</dbReference>
<reference evidence="9" key="2">
    <citation type="submission" date="2021-04" db="EMBL/GenBank/DDBJ databases">
        <authorList>
            <person name="Gilroy R."/>
        </authorList>
    </citation>
    <scope>NUCLEOTIDE SEQUENCE</scope>
    <source>
        <strain evidence="9">8470</strain>
    </source>
</reference>
<comment type="similarity">
    <text evidence="2">Belongs to the SusD family.</text>
</comment>
<dbReference type="Pfam" id="PF14322">
    <property type="entry name" value="SusD-like_3"/>
    <property type="match status" value="1"/>
</dbReference>
<evidence type="ECO:0000259" key="7">
    <source>
        <dbReference type="Pfam" id="PF07980"/>
    </source>
</evidence>
<keyword evidence="5" id="KW-0998">Cell outer membrane</keyword>
<keyword evidence="3 6" id="KW-0732">Signal</keyword>
<evidence type="ECO:0000259" key="8">
    <source>
        <dbReference type="Pfam" id="PF14322"/>
    </source>
</evidence>
<dbReference type="InterPro" id="IPR033985">
    <property type="entry name" value="SusD-like_N"/>
</dbReference>
<organism evidence="9 10">
    <name type="scientific">Candidatus Phocaeicola excrementipullorum</name>
    <dbReference type="NCBI Taxonomy" id="2838731"/>
    <lineage>
        <taxon>Bacteria</taxon>
        <taxon>Pseudomonadati</taxon>
        <taxon>Bacteroidota</taxon>
        <taxon>Bacteroidia</taxon>
        <taxon>Bacteroidales</taxon>
        <taxon>Bacteroidaceae</taxon>
        <taxon>Phocaeicola</taxon>
    </lineage>
</organism>
<evidence type="ECO:0000313" key="9">
    <source>
        <dbReference type="EMBL" id="MBU3855016.1"/>
    </source>
</evidence>
<dbReference type="Gene3D" id="1.25.40.390">
    <property type="match status" value="2"/>
</dbReference>
<evidence type="ECO:0000256" key="1">
    <source>
        <dbReference type="ARBA" id="ARBA00004442"/>
    </source>
</evidence>
<comment type="subcellular location">
    <subcellularLocation>
        <location evidence="1">Cell outer membrane</location>
    </subcellularLocation>
</comment>
<feature type="domain" description="SusD-like N-terminal" evidence="8">
    <location>
        <begin position="22"/>
        <end position="220"/>
    </location>
</feature>
<dbReference type="PROSITE" id="PS51257">
    <property type="entry name" value="PROKAR_LIPOPROTEIN"/>
    <property type="match status" value="1"/>
</dbReference>
<reference evidence="9" key="1">
    <citation type="journal article" date="2021" name="PeerJ">
        <title>Extensive microbial diversity within the chicken gut microbiome revealed by metagenomics and culture.</title>
        <authorList>
            <person name="Gilroy R."/>
            <person name="Ravi A."/>
            <person name="Getino M."/>
            <person name="Pursley I."/>
            <person name="Horton D.L."/>
            <person name="Alikhan N.F."/>
            <person name="Baker D."/>
            <person name="Gharbi K."/>
            <person name="Hall N."/>
            <person name="Watson M."/>
            <person name="Adriaenssens E.M."/>
            <person name="Foster-Nyarko E."/>
            <person name="Jarju S."/>
            <person name="Secka A."/>
            <person name="Antonio M."/>
            <person name="Oren A."/>
            <person name="Chaudhuri R.R."/>
            <person name="La Ragione R."/>
            <person name="Hildebrand F."/>
            <person name="Pallen M.J."/>
        </authorList>
    </citation>
    <scope>NUCLEOTIDE SEQUENCE</scope>
    <source>
        <strain evidence="9">8470</strain>
    </source>
</reference>
<proteinExistence type="inferred from homology"/>
<dbReference type="EMBL" id="JAHLFJ010000005">
    <property type="protein sequence ID" value="MBU3855016.1"/>
    <property type="molecule type" value="Genomic_DNA"/>
</dbReference>
<feature type="chain" id="PRO_5037475922" evidence="6">
    <location>
        <begin position="19"/>
        <end position="673"/>
    </location>
</feature>
<dbReference type="Pfam" id="PF07980">
    <property type="entry name" value="SusD_RagB"/>
    <property type="match status" value="1"/>
</dbReference>
<evidence type="ECO:0000256" key="5">
    <source>
        <dbReference type="ARBA" id="ARBA00023237"/>
    </source>
</evidence>
<protein>
    <submittedName>
        <fullName evidence="9">RagB/SusD family nutrient uptake outer membrane protein</fullName>
    </submittedName>
</protein>
<evidence type="ECO:0000313" key="10">
    <source>
        <dbReference type="Proteomes" id="UP000784286"/>
    </source>
</evidence>
<name>A0A948X1T7_9BACT</name>
<feature type="signal peptide" evidence="6">
    <location>
        <begin position="1"/>
        <end position="18"/>
    </location>
</feature>
<dbReference type="SUPFAM" id="SSF48452">
    <property type="entry name" value="TPR-like"/>
    <property type="match status" value="1"/>
</dbReference>
<dbReference type="AlphaFoldDB" id="A0A948X1T7"/>
<evidence type="ECO:0000256" key="2">
    <source>
        <dbReference type="ARBA" id="ARBA00006275"/>
    </source>
</evidence>
<accession>A0A948X1T7</accession>
<sequence length="673" mass="76007">MKKFKYTLLLMMFGGMFASCNFLDKEPTKLTLENYFNTAEEANSFLTGIYAILSQSSFYGADYIYLVGGDDLSHYGGSGRAPATRGLICHNATVSDPAVTGFWYTLYSGINRANIFLENIDRVTDIDDATKSQYIAEARFLRAFYYFNLVQCWGDVPFKTSSTQDVSGLDSPRTDKQQIYDFIVTEMSEAAENGLPEFDSSDPGHISKSAAYGILARVCLFRAGEHYRDSNAPSDETTLRSYFQQAKDFALQVYGKHQLASDYWQVFIDMCSNQYNTDGSESIWEIEFAGNNTSDVVAEGRIGNIIGLAGPDLSNSSDVTGSADPGYAYEFIFSTPKLYRLYCMDVNHSFSNPSNNIPTSYTIDDLMGLQVNYASGTADEKAAAWDLAKFKVKDRRFLWNIAPFVYVEGGGKNTGVTGRRFYEGNYFVNASTDEDDEANLLNVWNSYDNGRSYSYTCSSAQEAELEEQYPGFEYREGDYMYNSTSSSWQESSVGDYTYRSGNNHFTANIARACAKFRREYEADKKDKNFTSINFPVLRYSDVLLMLAEAENELNGPANAIGYLNEVRQRAFGGDASYNLQEGLTKDEFRQVLKDERGRELCFEMLRHFDLIRWGELSERMSELVEFAQIGGEWNQGPSNVYTYFQLDDTYNYFPIPDAELSVNKAITSNNPGW</sequence>
<feature type="domain" description="RagB/SusD" evidence="7">
    <location>
        <begin position="281"/>
        <end position="673"/>
    </location>
</feature>
<comment type="caution">
    <text evidence="9">The sequence shown here is derived from an EMBL/GenBank/DDBJ whole genome shotgun (WGS) entry which is preliminary data.</text>
</comment>
<evidence type="ECO:0000256" key="4">
    <source>
        <dbReference type="ARBA" id="ARBA00023136"/>
    </source>
</evidence>
<dbReference type="GO" id="GO:0009279">
    <property type="term" value="C:cell outer membrane"/>
    <property type="evidence" value="ECO:0007669"/>
    <property type="project" value="UniProtKB-SubCell"/>
</dbReference>
<dbReference type="Proteomes" id="UP000784286">
    <property type="component" value="Unassembled WGS sequence"/>
</dbReference>